<dbReference type="InterPro" id="IPR042185">
    <property type="entry name" value="Serpin_sf_2"/>
</dbReference>
<dbReference type="SUPFAM" id="SSF56574">
    <property type="entry name" value="Serpins"/>
    <property type="match status" value="1"/>
</dbReference>
<dbReference type="PANTHER" id="PTHR11461">
    <property type="entry name" value="SERINE PROTEASE INHIBITOR, SERPIN"/>
    <property type="match status" value="1"/>
</dbReference>
<dbReference type="SMART" id="SM00093">
    <property type="entry name" value="SERPIN"/>
    <property type="match status" value="1"/>
</dbReference>
<dbReference type="InterPro" id="IPR023796">
    <property type="entry name" value="Serpin_dom"/>
</dbReference>
<dbReference type="PANTHER" id="PTHR11461:SF211">
    <property type="entry name" value="GH10112P-RELATED"/>
    <property type="match status" value="1"/>
</dbReference>
<reference evidence="3 4" key="1">
    <citation type="journal article" date="2015" name="Infect. Genet. Evol.">
        <title>Unique genomic organization of a novel Avipoxvirus detected in turkey (Meleagris gallopavo).</title>
        <authorList>
            <person name="Banyai K."/>
            <person name="Palya V."/>
            <person name="Denes B."/>
            <person name="Glavits R."/>
            <person name="Ivanics E."/>
            <person name="Horvath B."/>
            <person name="Farkas S.L."/>
            <person name="Marton S."/>
            <person name="Balint A."/>
            <person name="Gyuranecz M."/>
            <person name="Erdelyi K."/>
            <person name="Dan A."/>
        </authorList>
    </citation>
    <scope>NUCLEOTIDE SEQUENCE [LARGE SCALE GENOMIC DNA]</scope>
    <source>
        <strain evidence="3 4">TKPV-HU1124/2011</strain>
    </source>
</reference>
<dbReference type="Pfam" id="PF00079">
    <property type="entry name" value="Serpin"/>
    <property type="match status" value="1"/>
</dbReference>
<dbReference type="InterPro" id="IPR023795">
    <property type="entry name" value="Serpin_CS"/>
</dbReference>
<dbReference type="OrthoDB" id="9618at10239"/>
<dbReference type="InterPro" id="IPR036186">
    <property type="entry name" value="Serpin_sf"/>
</dbReference>
<dbReference type="InterPro" id="IPR042178">
    <property type="entry name" value="Serpin_sf_1"/>
</dbReference>
<dbReference type="PROSITE" id="PS00284">
    <property type="entry name" value="SERPIN"/>
    <property type="match status" value="1"/>
</dbReference>
<name>A0A0M3ZRM2_9POXV</name>
<dbReference type="EMBL" id="KP728110">
    <property type="protein sequence ID" value="ALA62397.1"/>
    <property type="molecule type" value="Genomic_DNA"/>
</dbReference>
<evidence type="ECO:0000313" key="3">
    <source>
        <dbReference type="EMBL" id="ALA62397.1"/>
    </source>
</evidence>
<feature type="domain" description="Serpin" evidence="2">
    <location>
        <begin position="13"/>
        <end position="347"/>
    </location>
</feature>
<sequence length="350" mass="40746">MNSINNKIAYIATKFYSLLRKIKYRNIIISPPCIMMVADALLKASSGETKLQLLDVFGIFLPENHDIEKILLEVINKCEYEFIYFINKDKRISNNYVETVTKNNAFTVISGNELDLEEIMNKRNYGNDDIYRVIRNSIDSAILIDISYAGIWENMFTDHGLHDFFVTNDYPKNIPYMITSGMFGHMYCDEIRSHVIDIPYLHNTYSLLLLFSDTYKNFRYLENHITSRIISNKIVFGNMQYTDITVVMPRFSIITQHDIKSIFTSLGIIDIFSDRASMKLLSPDKIPITMLHVKTRIDFINNRFKLSDQKRWTDLSGVSYYLNKPFMFCIKYNKSGTILFLGKITDPSSV</sequence>
<dbReference type="CDD" id="cd19585">
    <property type="entry name" value="serpin_poxvirus"/>
    <property type="match status" value="1"/>
</dbReference>
<proteinExistence type="inferred from homology"/>
<dbReference type="GO" id="GO:0005615">
    <property type="term" value="C:extracellular space"/>
    <property type="evidence" value="ECO:0007669"/>
    <property type="project" value="InterPro"/>
</dbReference>
<dbReference type="Gene3D" id="3.30.497.10">
    <property type="entry name" value="Antithrombin, subunit I, domain 2"/>
    <property type="match status" value="1"/>
</dbReference>
<dbReference type="Proteomes" id="UP000142477">
    <property type="component" value="Segment"/>
</dbReference>
<dbReference type="GO" id="GO:0004867">
    <property type="term" value="F:serine-type endopeptidase inhibitor activity"/>
    <property type="evidence" value="ECO:0007669"/>
    <property type="project" value="InterPro"/>
</dbReference>
<dbReference type="GeneID" id="26122713"/>
<evidence type="ECO:0000256" key="1">
    <source>
        <dbReference type="ARBA" id="ARBA00008009"/>
    </source>
</evidence>
<accession>A0A0M3ZRM2</accession>
<organism evidence="3 4">
    <name type="scientific">Turkeypox virus</name>
    <dbReference type="NCBI Taxonomy" id="336486"/>
    <lineage>
        <taxon>Viruses</taxon>
        <taxon>Varidnaviria</taxon>
        <taxon>Bamfordvirae</taxon>
        <taxon>Nucleocytoviricota</taxon>
        <taxon>Pokkesviricetes</taxon>
        <taxon>Chitovirales</taxon>
        <taxon>Poxviridae</taxon>
        <taxon>Chordopoxvirinae</taxon>
        <taxon>Avipoxvirus</taxon>
        <taxon>Avipoxvirus turkeypox</taxon>
    </lineage>
</organism>
<dbReference type="KEGG" id="vg:26122713"/>
<dbReference type="InterPro" id="IPR000215">
    <property type="entry name" value="Serpin_fam"/>
</dbReference>
<evidence type="ECO:0000313" key="4">
    <source>
        <dbReference type="Proteomes" id="UP000142477"/>
    </source>
</evidence>
<evidence type="ECO:0000259" key="2">
    <source>
        <dbReference type="SMART" id="SM00093"/>
    </source>
</evidence>
<comment type="similarity">
    <text evidence="1">Belongs to the serpin family. Poxviruses subfamily.</text>
</comment>
<protein>
    <submittedName>
        <fullName evidence="3">Serpin family protein</fullName>
    </submittedName>
</protein>
<keyword evidence="4" id="KW-1185">Reference proteome</keyword>
<dbReference type="Gene3D" id="2.30.39.10">
    <property type="entry name" value="Alpha-1-antitrypsin, domain 1"/>
    <property type="match status" value="1"/>
</dbReference>
<dbReference type="RefSeq" id="YP_009177044.1">
    <property type="nucleotide sequence ID" value="NC_028238.1"/>
</dbReference>